<dbReference type="Proteomes" id="UP000774935">
    <property type="component" value="Unassembled WGS sequence"/>
</dbReference>
<accession>A0ABS6XAF0</accession>
<proteinExistence type="predicted"/>
<dbReference type="RefSeq" id="WP_199109509.1">
    <property type="nucleotide sequence ID" value="NZ_JAHWXQ010000002.1"/>
</dbReference>
<dbReference type="EMBL" id="JAHWXQ010000002">
    <property type="protein sequence ID" value="MBW3364977.1"/>
    <property type="molecule type" value="Genomic_DNA"/>
</dbReference>
<keyword evidence="2" id="KW-1185">Reference proteome</keyword>
<gene>
    <name evidence="1" type="ORF">KYK27_07980</name>
</gene>
<evidence type="ECO:0000313" key="1">
    <source>
        <dbReference type="EMBL" id="MBW3364977.1"/>
    </source>
</evidence>
<reference evidence="1 2" key="1">
    <citation type="submission" date="2021-07" db="EMBL/GenBank/DDBJ databases">
        <authorList>
            <person name="Kim M.K."/>
        </authorList>
    </citation>
    <scope>NUCLEOTIDE SEQUENCE [LARGE SCALE GENOMIC DNA]</scope>
    <source>
        <strain evidence="1 2">HLY7-15</strain>
    </source>
</reference>
<protein>
    <submittedName>
        <fullName evidence="1">Uncharacterized protein</fullName>
    </submittedName>
</protein>
<evidence type="ECO:0000313" key="2">
    <source>
        <dbReference type="Proteomes" id="UP000774935"/>
    </source>
</evidence>
<sequence>MLGKGQRWYKEEVILVYGAFMQANGLGHAANEAKPRMNPVPSWRELILVASFVLSALK</sequence>
<organism evidence="1 2">
    <name type="scientific">Pontibacter populi</name>
    <dbReference type="NCBI Taxonomy" id="890055"/>
    <lineage>
        <taxon>Bacteria</taxon>
        <taxon>Pseudomonadati</taxon>
        <taxon>Bacteroidota</taxon>
        <taxon>Cytophagia</taxon>
        <taxon>Cytophagales</taxon>
        <taxon>Hymenobacteraceae</taxon>
        <taxon>Pontibacter</taxon>
    </lineage>
</organism>
<comment type="caution">
    <text evidence="1">The sequence shown here is derived from an EMBL/GenBank/DDBJ whole genome shotgun (WGS) entry which is preliminary data.</text>
</comment>
<name>A0ABS6XAF0_9BACT</name>